<proteinExistence type="predicted"/>
<organism evidence="2 3">
    <name type="scientific">Novosphingobium endophyticum</name>
    <dbReference type="NCBI Taxonomy" id="1955250"/>
    <lineage>
        <taxon>Bacteria</taxon>
        <taxon>Pseudomonadati</taxon>
        <taxon>Pseudomonadota</taxon>
        <taxon>Alphaproteobacteria</taxon>
        <taxon>Sphingomonadales</taxon>
        <taxon>Sphingomonadaceae</taxon>
        <taxon>Novosphingobium</taxon>
    </lineage>
</organism>
<gene>
    <name evidence="2" type="ORF">GCM10011494_02290</name>
</gene>
<dbReference type="GO" id="GO:0006109">
    <property type="term" value="P:regulation of carbohydrate metabolic process"/>
    <property type="evidence" value="ECO:0007669"/>
    <property type="project" value="InterPro"/>
</dbReference>
<keyword evidence="3" id="KW-1185">Reference proteome</keyword>
<dbReference type="AlphaFoldDB" id="A0A916TPH9"/>
<dbReference type="RefSeq" id="WP_188767356.1">
    <property type="nucleotide sequence ID" value="NZ_BMHK01000001.1"/>
</dbReference>
<protein>
    <submittedName>
        <fullName evidence="2">HPr kinase</fullName>
    </submittedName>
</protein>
<dbReference type="Pfam" id="PF07475">
    <property type="entry name" value="Hpr_kinase_C"/>
    <property type="match status" value="1"/>
</dbReference>
<feature type="domain" description="HPr kinase/phosphorylase C-terminal" evidence="1">
    <location>
        <begin position="9"/>
        <end position="99"/>
    </location>
</feature>
<dbReference type="CDD" id="cd01918">
    <property type="entry name" value="HprK_C"/>
    <property type="match status" value="1"/>
</dbReference>
<keyword evidence="2" id="KW-0418">Kinase</keyword>
<reference evidence="2" key="1">
    <citation type="journal article" date="2014" name="Int. J. Syst. Evol. Microbiol.">
        <title>Complete genome sequence of Corynebacterium casei LMG S-19264T (=DSM 44701T), isolated from a smear-ripened cheese.</title>
        <authorList>
            <consortium name="US DOE Joint Genome Institute (JGI-PGF)"/>
            <person name="Walter F."/>
            <person name="Albersmeier A."/>
            <person name="Kalinowski J."/>
            <person name="Ruckert C."/>
        </authorList>
    </citation>
    <scope>NUCLEOTIDE SEQUENCE</scope>
    <source>
        <strain evidence="2">CGMCC 1.15095</strain>
    </source>
</reference>
<evidence type="ECO:0000313" key="3">
    <source>
        <dbReference type="Proteomes" id="UP000608154"/>
    </source>
</evidence>
<dbReference type="InterPro" id="IPR011104">
    <property type="entry name" value="Hpr_kin/Pase_C"/>
</dbReference>
<dbReference type="Proteomes" id="UP000608154">
    <property type="component" value="Unassembled WGS sequence"/>
</dbReference>
<dbReference type="Gene3D" id="3.40.50.300">
    <property type="entry name" value="P-loop containing nucleotide triphosphate hydrolases"/>
    <property type="match status" value="1"/>
</dbReference>
<dbReference type="GO" id="GO:0005524">
    <property type="term" value="F:ATP binding"/>
    <property type="evidence" value="ECO:0007669"/>
    <property type="project" value="InterPro"/>
</dbReference>
<dbReference type="EMBL" id="BMHK01000001">
    <property type="protein sequence ID" value="GGB87475.1"/>
    <property type="molecule type" value="Genomic_DNA"/>
</dbReference>
<dbReference type="InterPro" id="IPR027417">
    <property type="entry name" value="P-loop_NTPase"/>
</dbReference>
<dbReference type="SUPFAM" id="SSF53795">
    <property type="entry name" value="PEP carboxykinase-like"/>
    <property type="match status" value="1"/>
</dbReference>
<comment type="caution">
    <text evidence="2">The sequence shown here is derived from an EMBL/GenBank/DDBJ whole genome shotgun (WGS) entry which is preliminary data.</text>
</comment>
<keyword evidence="2" id="KW-0808">Transferase</keyword>
<sequence length="144" mass="15149">MVQAKPSPLQASCVAIGGRGVLIEGATGSGKSSLALGLIDRGAHFLGDDGILVHAEKGRLVARPHQRIRGLLEVRNLGLLSFPCLDEAAISLVIRLDPNAPRYIEEAETVEIEGVAIPMLRVWPGGGLLAIKVELALDRFGAAV</sequence>
<reference evidence="2" key="2">
    <citation type="submission" date="2020-09" db="EMBL/GenBank/DDBJ databases">
        <authorList>
            <person name="Sun Q."/>
            <person name="Zhou Y."/>
        </authorList>
    </citation>
    <scope>NUCLEOTIDE SEQUENCE</scope>
    <source>
        <strain evidence="2">CGMCC 1.15095</strain>
    </source>
</reference>
<evidence type="ECO:0000259" key="1">
    <source>
        <dbReference type="Pfam" id="PF07475"/>
    </source>
</evidence>
<name>A0A916TPH9_9SPHN</name>
<dbReference type="GO" id="GO:0000155">
    <property type="term" value="F:phosphorelay sensor kinase activity"/>
    <property type="evidence" value="ECO:0007669"/>
    <property type="project" value="InterPro"/>
</dbReference>
<accession>A0A916TPH9</accession>
<evidence type="ECO:0000313" key="2">
    <source>
        <dbReference type="EMBL" id="GGB87475.1"/>
    </source>
</evidence>